<dbReference type="SUPFAM" id="SSF50447">
    <property type="entry name" value="Translation proteins"/>
    <property type="match status" value="1"/>
</dbReference>
<dbReference type="Pfam" id="PF14492">
    <property type="entry name" value="EFG_III"/>
    <property type="match status" value="1"/>
</dbReference>
<evidence type="ECO:0000313" key="5">
    <source>
        <dbReference type="EMBL" id="KAL0471598.1"/>
    </source>
</evidence>
<dbReference type="Gene3D" id="3.30.70.870">
    <property type="entry name" value="Elongation Factor G (Translational Gtpase), domain 3"/>
    <property type="match status" value="1"/>
</dbReference>
<dbReference type="PROSITE" id="PS00301">
    <property type="entry name" value="G_TR_1"/>
    <property type="match status" value="1"/>
</dbReference>
<dbReference type="InterPro" id="IPR041095">
    <property type="entry name" value="EFG_II"/>
</dbReference>
<dbReference type="CDD" id="cd03713">
    <property type="entry name" value="EFG_mtEFG_C"/>
    <property type="match status" value="1"/>
</dbReference>
<dbReference type="InterPro" id="IPR031157">
    <property type="entry name" value="G_TR_CS"/>
</dbReference>
<keyword evidence="1" id="KW-0547">Nucleotide-binding</keyword>
<dbReference type="Pfam" id="PF22042">
    <property type="entry name" value="EF-G_D2"/>
    <property type="match status" value="1"/>
</dbReference>
<dbReference type="PANTHER" id="PTHR43261:SF1">
    <property type="entry name" value="RIBOSOME-RELEASING FACTOR 2, MITOCHONDRIAL"/>
    <property type="match status" value="1"/>
</dbReference>
<dbReference type="Gene3D" id="3.40.50.300">
    <property type="entry name" value="P-loop containing nucleotide triphosphate hydrolases"/>
    <property type="match status" value="1"/>
</dbReference>
<name>A0ABR3DH54_NEUIN</name>
<dbReference type="SUPFAM" id="SSF54980">
    <property type="entry name" value="EF-G C-terminal domain-like"/>
    <property type="match status" value="1"/>
</dbReference>
<dbReference type="PRINTS" id="PR00315">
    <property type="entry name" value="ELONGATNFCT"/>
</dbReference>
<dbReference type="Gene3D" id="3.30.70.240">
    <property type="match status" value="1"/>
</dbReference>
<dbReference type="Gene3D" id="2.40.30.10">
    <property type="entry name" value="Translation factors"/>
    <property type="match status" value="1"/>
</dbReference>
<evidence type="ECO:0000256" key="2">
    <source>
        <dbReference type="ARBA" id="ARBA00022917"/>
    </source>
</evidence>
<evidence type="ECO:0000256" key="3">
    <source>
        <dbReference type="ARBA" id="ARBA00023134"/>
    </source>
</evidence>
<evidence type="ECO:0000259" key="4">
    <source>
        <dbReference type="PROSITE" id="PS51722"/>
    </source>
</evidence>
<evidence type="ECO:0000256" key="1">
    <source>
        <dbReference type="ARBA" id="ARBA00022741"/>
    </source>
</evidence>
<keyword evidence="3" id="KW-0342">GTP-binding</keyword>
<proteinExistence type="predicted"/>
<dbReference type="InterPro" id="IPR035649">
    <property type="entry name" value="EFG_V"/>
</dbReference>
<feature type="domain" description="Tr-type G" evidence="4">
    <location>
        <begin position="54"/>
        <end position="345"/>
    </location>
</feature>
<dbReference type="NCBIfam" id="TIGR00231">
    <property type="entry name" value="small_GTP"/>
    <property type="match status" value="1"/>
</dbReference>
<organism evidence="5 6">
    <name type="scientific">Neurospora intermedia</name>
    <dbReference type="NCBI Taxonomy" id="5142"/>
    <lineage>
        <taxon>Eukaryota</taxon>
        <taxon>Fungi</taxon>
        <taxon>Dikarya</taxon>
        <taxon>Ascomycota</taxon>
        <taxon>Pezizomycotina</taxon>
        <taxon>Sordariomycetes</taxon>
        <taxon>Sordariomycetidae</taxon>
        <taxon>Sordariales</taxon>
        <taxon>Sordariaceae</taxon>
        <taxon>Neurospora</taxon>
    </lineage>
</organism>
<dbReference type="InterPro" id="IPR035647">
    <property type="entry name" value="EFG_III/V"/>
</dbReference>
<dbReference type="EMBL" id="JAVLET010000003">
    <property type="protein sequence ID" value="KAL0471598.1"/>
    <property type="molecule type" value="Genomic_DNA"/>
</dbReference>
<keyword evidence="2" id="KW-0648">Protein biosynthesis</keyword>
<dbReference type="InterPro" id="IPR009000">
    <property type="entry name" value="Transl_B-barrel_sf"/>
</dbReference>
<dbReference type="SUPFAM" id="SSF52540">
    <property type="entry name" value="P-loop containing nucleoside triphosphate hydrolases"/>
    <property type="match status" value="1"/>
</dbReference>
<dbReference type="InterPro" id="IPR000795">
    <property type="entry name" value="T_Tr_GTP-bd_dom"/>
</dbReference>
<dbReference type="Pfam" id="PF00009">
    <property type="entry name" value="GTP_EFTU"/>
    <property type="match status" value="1"/>
</dbReference>
<comment type="caution">
    <text evidence="5">The sequence shown here is derived from an EMBL/GenBank/DDBJ whole genome shotgun (WGS) entry which is preliminary data.</text>
</comment>
<dbReference type="PANTHER" id="PTHR43261">
    <property type="entry name" value="TRANSLATION ELONGATION FACTOR G-RELATED"/>
    <property type="match status" value="1"/>
</dbReference>
<dbReference type="InterPro" id="IPR053905">
    <property type="entry name" value="EF-G-like_DII"/>
</dbReference>
<dbReference type="CDD" id="cd16262">
    <property type="entry name" value="EFG_III"/>
    <property type="match status" value="1"/>
</dbReference>
<protein>
    <submittedName>
        <fullName evidence="5">Peptide chain release factor 3</fullName>
    </submittedName>
</protein>
<dbReference type="Proteomes" id="UP001451303">
    <property type="component" value="Unassembled WGS sequence"/>
</dbReference>
<gene>
    <name evidence="5" type="ORF">QR685DRAFT_519572</name>
</gene>
<dbReference type="InterPro" id="IPR027417">
    <property type="entry name" value="P-loop_NTPase"/>
</dbReference>
<evidence type="ECO:0000313" key="6">
    <source>
        <dbReference type="Proteomes" id="UP001451303"/>
    </source>
</evidence>
<accession>A0ABR3DH54</accession>
<dbReference type="PROSITE" id="PS51722">
    <property type="entry name" value="G_TR_2"/>
    <property type="match status" value="1"/>
</dbReference>
<keyword evidence="6" id="KW-1185">Reference proteome</keyword>
<dbReference type="InterPro" id="IPR005225">
    <property type="entry name" value="Small_GTP-bd"/>
</dbReference>
<dbReference type="InterPro" id="IPR009022">
    <property type="entry name" value="EFG_III"/>
</dbReference>
<reference evidence="5 6" key="1">
    <citation type="submission" date="2023-09" db="EMBL/GenBank/DDBJ databases">
        <title>Multi-omics analysis of a traditional fermented food reveals byproduct-associated fungal strains for waste-to-food upcycling.</title>
        <authorList>
            <consortium name="Lawrence Berkeley National Laboratory"/>
            <person name="Rekdal V.M."/>
            <person name="Villalobos-Escobedo J.M."/>
            <person name="Rodriguez-Valeron N."/>
            <person name="Garcia M.O."/>
            <person name="Vasquez D.P."/>
            <person name="Damayanti I."/>
            <person name="Sorensen P.M."/>
            <person name="Baidoo E.E."/>
            <person name="De Carvalho A.C."/>
            <person name="Riley R."/>
            <person name="Lipzen A."/>
            <person name="He G."/>
            <person name="Yan M."/>
            <person name="Haridas S."/>
            <person name="Daum C."/>
            <person name="Yoshinaga Y."/>
            <person name="Ng V."/>
            <person name="Grigoriev I.V."/>
            <person name="Munk R."/>
            <person name="Nuraida L."/>
            <person name="Wijaya C.H."/>
            <person name="Morales P.-C."/>
            <person name="Keasling J.D."/>
        </authorList>
    </citation>
    <scope>NUCLEOTIDE SEQUENCE [LARGE SCALE GENOMIC DNA]</scope>
    <source>
        <strain evidence="5 6">FGSC 2613</strain>
    </source>
</reference>
<sequence>MFLAAPLRGCRYGHRAFLPLSLPTVVKATSPLAATSFPHFKRFYADPAHDARVEAIRNIGIIAHVDAGKTTTTERMLYYSGLSRHLGNVQDGNTMTDFLPMERERGITIQSAAVTFLWPPQQSLAPGQQPKSINLIDTPGHQDFRYEVDRCLPILDGAVCILDAVKGVETHTERVWESAQLSKIPRLIFVNKLDRDGASFKRSCLEVASRLRTYPLICQIPWWNKDEFVGVIDIINLIGMKFSGTGQMSLVSEETIGKENPTLRAEMDKARLSLIETLSEYDDAVMEEFLELEKDVPTFSIKKAIRKLIMDGEAKFSPIFAGASLKNIGVQPLLDGVIDYLPSPLDRPEVEVIQGKRAMPLSKLLTLQDKKKKNNHGHQANHQSPITTIGHVFKVVDDPRRGMMSFVRVYHGALNRSNHLYNSNMNAFEKAQALLHVSAKDYQDIQHLSTGQIGALTGLKQARTGDTLLTFPGSHNPKAPEQFRAVHIKTLDTPPAVAFISIEPYTKTASEKIEEALSKLSREDPSIRWSKDEKTDQLILSGMGLLHLEIAQHRLLTHYKIDRDTAIWGDIEVEYSECLLSPVPPHRAVFDRPMRGENGKAACTATLVPVEDHHHRHESILESCVERDGNIIHIAIPLPEGTEDHDSLPFDAELVRQQLLNGVIAGLSRGPRRNCPVRKTHVTITFDPETDFFGNMTTGGHITNAALQAVRACLKEAHANSAMGILEPFTNVTIHCPEEASHAIQHDLVSARGGAVLEVRRPEESEADAAFMSEGGGIDLSRVYVPPDPYESVQSLRDPKKSVVRMLEIVGKAPLKDMMKYDSQLRSMTGGRHSLQLDPGEFELVTGPREKMIG</sequence>